<evidence type="ECO:0000256" key="1">
    <source>
        <dbReference type="ARBA" id="ARBA00006739"/>
    </source>
</evidence>
<evidence type="ECO:0000313" key="7">
    <source>
        <dbReference type="Proteomes" id="UP000035159"/>
    </source>
</evidence>
<evidence type="ECO:0000256" key="2">
    <source>
        <dbReference type="ARBA" id="ARBA00022676"/>
    </source>
</evidence>
<dbReference type="GO" id="GO:0016757">
    <property type="term" value="F:glycosyltransferase activity"/>
    <property type="evidence" value="ECO:0007669"/>
    <property type="project" value="UniProtKB-KW"/>
</dbReference>
<feature type="transmembrane region" description="Helical" evidence="4">
    <location>
        <begin position="341"/>
        <end position="365"/>
    </location>
</feature>
<evidence type="ECO:0000259" key="5">
    <source>
        <dbReference type="Pfam" id="PF00535"/>
    </source>
</evidence>
<dbReference type="PANTHER" id="PTHR43630:SF1">
    <property type="entry name" value="POLY-BETA-1,6-N-ACETYL-D-GLUCOSAMINE SYNTHASE"/>
    <property type="match status" value="1"/>
</dbReference>
<dbReference type="PANTHER" id="PTHR43630">
    <property type="entry name" value="POLY-BETA-1,6-N-ACETYL-D-GLUCOSAMINE SYNTHASE"/>
    <property type="match status" value="1"/>
</dbReference>
<evidence type="ECO:0000256" key="3">
    <source>
        <dbReference type="ARBA" id="ARBA00022679"/>
    </source>
</evidence>
<dbReference type="KEGG" id="kpf:IX53_09535"/>
<evidence type="ECO:0000256" key="4">
    <source>
        <dbReference type="SAM" id="Phobius"/>
    </source>
</evidence>
<keyword evidence="4" id="KW-0812">Transmembrane</keyword>
<keyword evidence="2" id="KW-0328">Glycosyltransferase</keyword>
<name>A0A0G2Z8Z2_9BACT</name>
<dbReference type="Gene3D" id="3.90.550.10">
    <property type="entry name" value="Spore Coat Polysaccharide Biosynthesis Protein SpsA, Chain A"/>
    <property type="match status" value="1"/>
</dbReference>
<feature type="transmembrane region" description="Helical" evidence="4">
    <location>
        <begin position="276"/>
        <end position="300"/>
    </location>
</feature>
<dbReference type="STRING" id="1330330.IX53_09535"/>
<dbReference type="EMBL" id="CP011232">
    <property type="protein sequence ID" value="AKI98027.1"/>
    <property type="molecule type" value="Genomic_DNA"/>
</dbReference>
<keyword evidence="7" id="KW-1185">Reference proteome</keyword>
<proteinExistence type="inferred from homology"/>
<keyword evidence="3" id="KW-0808">Transferase</keyword>
<evidence type="ECO:0000313" key="6">
    <source>
        <dbReference type="EMBL" id="AKI98027.1"/>
    </source>
</evidence>
<feature type="domain" description="Glycosyltransferase 2-like" evidence="5">
    <location>
        <begin position="46"/>
        <end position="205"/>
    </location>
</feature>
<dbReference type="AlphaFoldDB" id="A0A0G2Z8Z2"/>
<dbReference type="Proteomes" id="UP000035159">
    <property type="component" value="Chromosome"/>
</dbReference>
<gene>
    <name evidence="6" type="ORF">IX53_09535</name>
</gene>
<organism evidence="6 7">
    <name type="scientific">Kosmotoga pacifica</name>
    <dbReference type="NCBI Taxonomy" id="1330330"/>
    <lineage>
        <taxon>Bacteria</taxon>
        <taxon>Thermotogati</taxon>
        <taxon>Thermotogota</taxon>
        <taxon>Thermotogae</taxon>
        <taxon>Kosmotogales</taxon>
        <taxon>Kosmotogaceae</taxon>
        <taxon>Kosmotoga</taxon>
    </lineage>
</organism>
<keyword evidence="4" id="KW-1133">Transmembrane helix</keyword>
<sequence length="379" mass="43189">MVIILYGLAIGFVIALIGYMKNRSTRNLFYDSTLGSDAIKYSIVAVIAAKNEERVIETTVRSLLSRSPKTFRAIVVDDNSTDSTYEILTELAKEYPNLVVQRNFDTPGKSGALNVALDMIKEDIVLFLDADARVDWDFVRKYSKLFDSPDINVVFADFESYNQSRTLAVILQDLYFSFIKAFVYSGLFSPTIFMNSGVFIRRQILDAVGKFDTQTLVDDFDLALRLMKNKIKVKFIMGEKCKIQYALSLKDLFYQHCRWYTGGIKKIAKQISQGRYLGILVFIAIGALTLFPVLMFILAYLLSAEYLLSVVLPFFLSILFSSTVTSYILHDGHRRKEMLINIILGAPLAYFLFQIAIIFSLIHAFGKKSVWHKVIREKT</sequence>
<feature type="transmembrane region" description="Helical" evidence="4">
    <location>
        <begin position="306"/>
        <end position="329"/>
    </location>
</feature>
<accession>A0A0G2Z8Z2</accession>
<reference evidence="6 7" key="1">
    <citation type="submission" date="2015-04" db="EMBL/GenBank/DDBJ databases">
        <title>Complete Genome Sequence of Kosmotoga pacifica SLHLJ1.</title>
        <authorList>
            <person name="Jiang L.J."/>
            <person name="Shao Z.Z."/>
            <person name="Jebbar M."/>
        </authorList>
    </citation>
    <scope>NUCLEOTIDE SEQUENCE [LARGE SCALE GENOMIC DNA]</scope>
    <source>
        <strain evidence="6 7">SLHLJ1</strain>
    </source>
</reference>
<dbReference type="PATRIC" id="fig|1330330.3.peg.1942"/>
<dbReference type="InterPro" id="IPR029044">
    <property type="entry name" value="Nucleotide-diphossugar_trans"/>
</dbReference>
<dbReference type="Pfam" id="PF00535">
    <property type="entry name" value="Glycos_transf_2"/>
    <property type="match status" value="1"/>
</dbReference>
<dbReference type="SUPFAM" id="SSF53448">
    <property type="entry name" value="Nucleotide-diphospho-sugar transferases"/>
    <property type="match status" value="1"/>
</dbReference>
<comment type="similarity">
    <text evidence="1">Belongs to the glycosyltransferase 2 family.</text>
</comment>
<dbReference type="CDD" id="cd06423">
    <property type="entry name" value="CESA_like"/>
    <property type="match status" value="1"/>
</dbReference>
<protein>
    <recommendedName>
        <fullName evidence="5">Glycosyltransferase 2-like domain-containing protein</fullName>
    </recommendedName>
</protein>
<keyword evidence="4" id="KW-0472">Membrane</keyword>
<feature type="transmembrane region" description="Helical" evidence="4">
    <location>
        <begin position="174"/>
        <end position="193"/>
    </location>
</feature>
<dbReference type="InterPro" id="IPR001173">
    <property type="entry name" value="Glyco_trans_2-like"/>
</dbReference>